<accession>A0AAV4WNK3</accession>
<dbReference type="AlphaFoldDB" id="A0AAV4WNK3"/>
<proteinExistence type="predicted"/>
<organism evidence="1 2">
    <name type="scientific">Caerostris darwini</name>
    <dbReference type="NCBI Taxonomy" id="1538125"/>
    <lineage>
        <taxon>Eukaryota</taxon>
        <taxon>Metazoa</taxon>
        <taxon>Ecdysozoa</taxon>
        <taxon>Arthropoda</taxon>
        <taxon>Chelicerata</taxon>
        <taxon>Arachnida</taxon>
        <taxon>Araneae</taxon>
        <taxon>Araneomorphae</taxon>
        <taxon>Entelegynae</taxon>
        <taxon>Araneoidea</taxon>
        <taxon>Araneidae</taxon>
        <taxon>Caerostris</taxon>
    </lineage>
</organism>
<evidence type="ECO:0000313" key="2">
    <source>
        <dbReference type="Proteomes" id="UP001054837"/>
    </source>
</evidence>
<name>A0AAV4WNK3_9ARAC</name>
<sequence length="87" mass="9956">MLSSFIPIGRQKLSGQWMCKKSWAGKLLFIFSSFTTPPIPPWWQEVSQEDYVVEEDPQGQKGRQILVEFLTKPRQHGGKNGTSKMSD</sequence>
<comment type="caution">
    <text evidence="1">The sequence shown here is derived from an EMBL/GenBank/DDBJ whole genome shotgun (WGS) entry which is preliminary data.</text>
</comment>
<dbReference type="EMBL" id="BPLQ01014882">
    <property type="protein sequence ID" value="GIY84056.1"/>
    <property type="molecule type" value="Genomic_DNA"/>
</dbReference>
<evidence type="ECO:0000313" key="1">
    <source>
        <dbReference type="EMBL" id="GIY84056.1"/>
    </source>
</evidence>
<reference evidence="1 2" key="1">
    <citation type="submission" date="2021-06" db="EMBL/GenBank/DDBJ databases">
        <title>Caerostris darwini draft genome.</title>
        <authorList>
            <person name="Kono N."/>
            <person name="Arakawa K."/>
        </authorList>
    </citation>
    <scope>NUCLEOTIDE SEQUENCE [LARGE SCALE GENOMIC DNA]</scope>
</reference>
<protein>
    <submittedName>
        <fullName evidence="1">Uncharacterized protein</fullName>
    </submittedName>
</protein>
<gene>
    <name evidence="1" type="ORF">CDAR_396151</name>
</gene>
<dbReference type="Proteomes" id="UP001054837">
    <property type="component" value="Unassembled WGS sequence"/>
</dbReference>
<keyword evidence="2" id="KW-1185">Reference proteome</keyword>